<proteinExistence type="predicted"/>
<dbReference type="Gene3D" id="3.40.190.10">
    <property type="entry name" value="Periplasmic binding protein-like II"/>
    <property type="match status" value="1"/>
</dbReference>
<dbReference type="InterPro" id="IPR006311">
    <property type="entry name" value="TAT_signal"/>
</dbReference>
<evidence type="ECO:0000313" key="3">
    <source>
        <dbReference type="Proteomes" id="UP001596266"/>
    </source>
</evidence>
<accession>A0ABW1X157</accession>
<dbReference type="InterPro" id="IPR050490">
    <property type="entry name" value="Bact_solute-bd_prot1"/>
</dbReference>
<keyword evidence="1" id="KW-0732">Signal</keyword>
<evidence type="ECO:0000313" key="2">
    <source>
        <dbReference type="EMBL" id="MFC6397229.1"/>
    </source>
</evidence>
<evidence type="ECO:0000256" key="1">
    <source>
        <dbReference type="SAM" id="SignalP"/>
    </source>
</evidence>
<reference evidence="3" key="1">
    <citation type="journal article" date="2019" name="Int. J. Syst. Evol. Microbiol.">
        <title>The Global Catalogue of Microorganisms (GCM) 10K type strain sequencing project: providing services to taxonomists for standard genome sequencing and annotation.</title>
        <authorList>
            <consortium name="The Broad Institute Genomics Platform"/>
            <consortium name="The Broad Institute Genome Sequencing Center for Infectious Disease"/>
            <person name="Wu L."/>
            <person name="Ma J."/>
        </authorList>
    </citation>
    <scope>NUCLEOTIDE SEQUENCE [LARGE SCALE GENOMIC DNA]</scope>
    <source>
        <strain evidence="3">CGMCC 1.15277</strain>
    </source>
</reference>
<feature type="chain" id="PRO_5045142655" evidence="1">
    <location>
        <begin position="30"/>
        <end position="439"/>
    </location>
</feature>
<dbReference type="InterPro" id="IPR006059">
    <property type="entry name" value="SBP"/>
</dbReference>
<feature type="signal peptide" evidence="1">
    <location>
        <begin position="1"/>
        <end position="29"/>
    </location>
</feature>
<dbReference type="Proteomes" id="UP001596266">
    <property type="component" value="Unassembled WGS sequence"/>
</dbReference>
<dbReference type="PANTHER" id="PTHR43649">
    <property type="entry name" value="ARABINOSE-BINDING PROTEIN-RELATED"/>
    <property type="match status" value="1"/>
</dbReference>
<dbReference type="RefSeq" id="WP_343886472.1">
    <property type="nucleotide sequence ID" value="NZ_BAAAKI010000016.1"/>
</dbReference>
<organism evidence="2 3">
    <name type="scientific">Luteococcus sanguinis</name>
    <dbReference type="NCBI Taxonomy" id="174038"/>
    <lineage>
        <taxon>Bacteria</taxon>
        <taxon>Bacillati</taxon>
        <taxon>Actinomycetota</taxon>
        <taxon>Actinomycetes</taxon>
        <taxon>Propionibacteriales</taxon>
        <taxon>Propionibacteriaceae</taxon>
        <taxon>Luteococcus</taxon>
    </lineage>
</organism>
<keyword evidence="3" id="KW-1185">Reference proteome</keyword>
<dbReference type="PANTHER" id="PTHR43649:SF32">
    <property type="entry name" value="SUGAR BINDING SECRETED PROTEIN"/>
    <property type="match status" value="1"/>
</dbReference>
<protein>
    <submittedName>
        <fullName evidence="2">ABC transporter substrate-binding protein</fullName>
    </submittedName>
</protein>
<dbReference type="PROSITE" id="PS51257">
    <property type="entry name" value="PROKAR_LIPOPROTEIN"/>
    <property type="match status" value="1"/>
</dbReference>
<dbReference type="SUPFAM" id="SSF53850">
    <property type="entry name" value="Periplasmic binding protein-like II"/>
    <property type="match status" value="1"/>
</dbReference>
<dbReference type="Pfam" id="PF01547">
    <property type="entry name" value="SBP_bac_1"/>
    <property type="match status" value="1"/>
</dbReference>
<dbReference type="EMBL" id="JBHSUA010000019">
    <property type="protein sequence ID" value="MFC6397229.1"/>
    <property type="molecule type" value="Genomic_DNA"/>
</dbReference>
<dbReference type="PROSITE" id="PS51318">
    <property type="entry name" value="TAT"/>
    <property type="match status" value="1"/>
</dbReference>
<name>A0ABW1X157_9ACTN</name>
<comment type="caution">
    <text evidence="2">The sequence shown here is derived from an EMBL/GenBank/DDBJ whole genome shotgun (WGS) entry which is preliminary data.</text>
</comment>
<gene>
    <name evidence="2" type="ORF">ACFP57_09590</name>
</gene>
<sequence>MLDLNRRTFLAGALSAAAVSMAGCGSDSAGDTTAPKADASVPTSGTLDAWCWDPAFNVYAMKEAGKIYAAKHPDVKMNAIETPWDDIQTKITTLAQSQKGDQLPDIFLVQNNAFQKNVINYPDLFADLTDSGLAYDQFGESVVNYSTVDGKRYGVPFDNGCAITGLRTDLLGQAGLKIDDFTDITWDDYIAKGKQVKAKTGKPILSGQSGQPDIVMMMLQSAGASLFTDDDKVNIVDNEPLTKALEVYKQLLTSGVMTENNSWDQYVGSFVNSNVAGVMNGMWILGSVQTAKAQAGKWAITNLPKLDGVEGATNYSANGGSSWAVSAQGNTALAVDFLKETFAGSKELYETILPSSGALANWTPAAETEVYKKPVAFFNDEAIYSKIVEYSKSVPSNRTGVFYYEARDALGAAMTKVIKGTDIKTALAEAQKAVEFAMK</sequence>